<sequence>MTCLCSAPKSSKQTTQSCPFDWLVLLLWKCHGLPSILETK</sequence>
<dbReference type="Proteomes" id="UP001060215">
    <property type="component" value="Chromosome 9"/>
</dbReference>
<reference evidence="1 2" key="1">
    <citation type="journal article" date="2022" name="Plant J.">
        <title>Chromosome-level genome of Camellia lanceoleosa provides a valuable resource for understanding genome evolution and self-incompatibility.</title>
        <authorList>
            <person name="Gong W."/>
            <person name="Xiao S."/>
            <person name="Wang L."/>
            <person name="Liao Z."/>
            <person name="Chang Y."/>
            <person name="Mo W."/>
            <person name="Hu G."/>
            <person name="Li W."/>
            <person name="Zhao G."/>
            <person name="Zhu H."/>
            <person name="Hu X."/>
            <person name="Ji K."/>
            <person name="Xiang X."/>
            <person name="Song Q."/>
            <person name="Yuan D."/>
            <person name="Jin S."/>
            <person name="Zhang L."/>
        </authorList>
    </citation>
    <scope>NUCLEOTIDE SEQUENCE [LARGE SCALE GENOMIC DNA]</scope>
    <source>
        <strain evidence="1">SQ_2022a</strain>
    </source>
</reference>
<accession>A0ACC0GQB1</accession>
<organism evidence="1 2">
    <name type="scientific">Camellia lanceoleosa</name>
    <dbReference type="NCBI Taxonomy" id="1840588"/>
    <lineage>
        <taxon>Eukaryota</taxon>
        <taxon>Viridiplantae</taxon>
        <taxon>Streptophyta</taxon>
        <taxon>Embryophyta</taxon>
        <taxon>Tracheophyta</taxon>
        <taxon>Spermatophyta</taxon>
        <taxon>Magnoliopsida</taxon>
        <taxon>eudicotyledons</taxon>
        <taxon>Gunneridae</taxon>
        <taxon>Pentapetalae</taxon>
        <taxon>asterids</taxon>
        <taxon>Ericales</taxon>
        <taxon>Theaceae</taxon>
        <taxon>Camellia</taxon>
    </lineage>
</organism>
<evidence type="ECO:0000313" key="1">
    <source>
        <dbReference type="EMBL" id="KAI8002415.1"/>
    </source>
</evidence>
<gene>
    <name evidence="1" type="ORF">LOK49_LG08G02561</name>
</gene>
<protein>
    <submittedName>
        <fullName evidence="1">Uncharacterized protein</fullName>
    </submittedName>
</protein>
<comment type="caution">
    <text evidence="1">The sequence shown here is derived from an EMBL/GenBank/DDBJ whole genome shotgun (WGS) entry which is preliminary data.</text>
</comment>
<dbReference type="EMBL" id="CM045766">
    <property type="protein sequence ID" value="KAI8002415.1"/>
    <property type="molecule type" value="Genomic_DNA"/>
</dbReference>
<proteinExistence type="predicted"/>
<evidence type="ECO:0000313" key="2">
    <source>
        <dbReference type="Proteomes" id="UP001060215"/>
    </source>
</evidence>
<keyword evidence="2" id="KW-1185">Reference proteome</keyword>
<name>A0ACC0GQB1_9ERIC</name>